<proteinExistence type="predicted"/>
<evidence type="ECO:0000256" key="2">
    <source>
        <dbReference type="ARBA" id="ARBA00012438"/>
    </source>
</evidence>
<feature type="transmembrane region" description="Helical" evidence="9">
    <location>
        <begin position="51"/>
        <end position="71"/>
    </location>
</feature>
<evidence type="ECO:0000256" key="4">
    <source>
        <dbReference type="ARBA" id="ARBA00022679"/>
    </source>
</evidence>
<organism evidence="11 12">
    <name type="scientific">Treponema brennaborense (strain DSM 12168 / CIP 105900 / DD5/3)</name>
    <dbReference type="NCBI Taxonomy" id="906968"/>
    <lineage>
        <taxon>Bacteria</taxon>
        <taxon>Pseudomonadati</taxon>
        <taxon>Spirochaetota</taxon>
        <taxon>Spirochaetia</taxon>
        <taxon>Spirochaetales</taxon>
        <taxon>Treponemataceae</taxon>
        <taxon>Treponema</taxon>
    </lineage>
</organism>
<name>F4LLA0_TREBD</name>
<dbReference type="InterPro" id="IPR036890">
    <property type="entry name" value="HATPase_C_sf"/>
</dbReference>
<keyword evidence="8" id="KW-0902">Two-component regulatory system</keyword>
<reference evidence="12" key="1">
    <citation type="submission" date="2011-04" db="EMBL/GenBank/DDBJ databases">
        <title>The complete genome of Treponema brennaborense DSM 12168.</title>
        <authorList>
            <person name="Lucas S."/>
            <person name="Han J."/>
            <person name="Lapidus A."/>
            <person name="Bruce D."/>
            <person name="Goodwin L."/>
            <person name="Pitluck S."/>
            <person name="Peters L."/>
            <person name="Kyrpides N."/>
            <person name="Mavromatis K."/>
            <person name="Ivanova N."/>
            <person name="Mikhailova N."/>
            <person name="Pagani I."/>
            <person name="Teshima H."/>
            <person name="Detter J.C."/>
            <person name="Tapia R."/>
            <person name="Han C."/>
            <person name="Land M."/>
            <person name="Hauser L."/>
            <person name="Markowitz V."/>
            <person name="Cheng J.-F."/>
            <person name="Hugenholtz P."/>
            <person name="Woyke T."/>
            <person name="Wu D."/>
            <person name="Gronow S."/>
            <person name="Wellnitz S."/>
            <person name="Brambilla E."/>
            <person name="Klenk H.-P."/>
            <person name="Eisen J.A."/>
        </authorList>
    </citation>
    <scope>NUCLEOTIDE SEQUENCE [LARGE SCALE GENOMIC DNA]</scope>
    <source>
        <strain evidence="12">DSM 12168 / CIP 105900 / DD5/3</strain>
    </source>
</reference>
<dbReference type="InterPro" id="IPR003594">
    <property type="entry name" value="HATPase_dom"/>
</dbReference>
<dbReference type="PANTHER" id="PTHR24421:SF10">
    <property type="entry name" value="NITRATE_NITRITE SENSOR PROTEIN NARQ"/>
    <property type="match status" value="1"/>
</dbReference>
<dbReference type="SMART" id="SM00387">
    <property type="entry name" value="HATPase_c"/>
    <property type="match status" value="1"/>
</dbReference>
<keyword evidence="7" id="KW-0067">ATP-binding</keyword>
<dbReference type="Gene3D" id="1.20.5.1930">
    <property type="match status" value="1"/>
</dbReference>
<dbReference type="GO" id="GO:0016020">
    <property type="term" value="C:membrane"/>
    <property type="evidence" value="ECO:0007669"/>
    <property type="project" value="InterPro"/>
</dbReference>
<protein>
    <recommendedName>
        <fullName evidence="2">histidine kinase</fullName>
        <ecNumber evidence="2">2.7.13.3</ecNumber>
    </recommendedName>
</protein>
<dbReference type="eggNOG" id="COG4585">
    <property type="taxonomic scope" value="Bacteria"/>
</dbReference>
<evidence type="ECO:0000256" key="5">
    <source>
        <dbReference type="ARBA" id="ARBA00022741"/>
    </source>
</evidence>
<keyword evidence="4" id="KW-0808">Transferase</keyword>
<dbReference type="CDD" id="cd16917">
    <property type="entry name" value="HATPase_UhpB-NarQ-NarX-like"/>
    <property type="match status" value="1"/>
</dbReference>
<dbReference type="KEGG" id="tbe:Trebr_0124"/>
<keyword evidence="3" id="KW-0597">Phosphoprotein</keyword>
<evidence type="ECO:0000256" key="6">
    <source>
        <dbReference type="ARBA" id="ARBA00022777"/>
    </source>
</evidence>
<dbReference type="InterPro" id="IPR050482">
    <property type="entry name" value="Sensor_HK_TwoCompSys"/>
</dbReference>
<keyword evidence="6 11" id="KW-0418">Kinase</keyword>
<dbReference type="GO" id="GO:0000155">
    <property type="term" value="F:phosphorelay sensor kinase activity"/>
    <property type="evidence" value="ECO:0007669"/>
    <property type="project" value="InterPro"/>
</dbReference>
<dbReference type="PANTHER" id="PTHR24421">
    <property type="entry name" value="NITRATE/NITRITE SENSOR PROTEIN NARX-RELATED"/>
    <property type="match status" value="1"/>
</dbReference>
<dbReference type="InterPro" id="IPR011712">
    <property type="entry name" value="Sig_transdc_His_kin_sub3_dim/P"/>
</dbReference>
<keyword evidence="12" id="KW-1185">Reference proteome</keyword>
<evidence type="ECO:0000313" key="11">
    <source>
        <dbReference type="EMBL" id="AEE15578.1"/>
    </source>
</evidence>
<dbReference type="Gene3D" id="3.30.565.10">
    <property type="entry name" value="Histidine kinase-like ATPase, C-terminal domain"/>
    <property type="match status" value="1"/>
</dbReference>
<dbReference type="Proteomes" id="UP000006546">
    <property type="component" value="Chromosome"/>
</dbReference>
<evidence type="ECO:0000256" key="1">
    <source>
        <dbReference type="ARBA" id="ARBA00000085"/>
    </source>
</evidence>
<comment type="catalytic activity">
    <reaction evidence="1">
        <text>ATP + protein L-histidine = ADP + protein N-phospho-L-histidine.</text>
        <dbReference type="EC" id="2.7.13.3"/>
    </reaction>
</comment>
<dbReference type="RefSeq" id="WP_013757298.1">
    <property type="nucleotide sequence ID" value="NC_015500.1"/>
</dbReference>
<dbReference type="HOGENOM" id="CLU_000445_20_15_12"/>
<keyword evidence="9" id="KW-1133">Transmembrane helix</keyword>
<keyword evidence="9" id="KW-0812">Transmembrane</keyword>
<dbReference type="Pfam" id="PF07730">
    <property type="entry name" value="HisKA_3"/>
    <property type="match status" value="1"/>
</dbReference>
<dbReference type="EC" id="2.7.13.3" evidence="2"/>
<dbReference type="GO" id="GO:0005524">
    <property type="term" value="F:ATP binding"/>
    <property type="evidence" value="ECO:0007669"/>
    <property type="project" value="UniProtKB-KW"/>
</dbReference>
<keyword evidence="9" id="KW-0472">Membrane</keyword>
<evidence type="ECO:0000256" key="3">
    <source>
        <dbReference type="ARBA" id="ARBA00022553"/>
    </source>
</evidence>
<feature type="transmembrane region" description="Helical" evidence="9">
    <location>
        <begin position="162"/>
        <end position="179"/>
    </location>
</feature>
<evidence type="ECO:0000256" key="9">
    <source>
        <dbReference type="SAM" id="Phobius"/>
    </source>
</evidence>
<feature type="transmembrane region" description="Helical" evidence="9">
    <location>
        <begin position="77"/>
        <end position="95"/>
    </location>
</feature>
<dbReference type="AlphaFoldDB" id="F4LLA0"/>
<evidence type="ECO:0000256" key="8">
    <source>
        <dbReference type="ARBA" id="ARBA00023012"/>
    </source>
</evidence>
<feature type="domain" description="Histidine kinase/HSP90-like ATPase" evidence="10">
    <location>
        <begin position="330"/>
        <end position="420"/>
    </location>
</feature>
<dbReference type="SUPFAM" id="SSF55874">
    <property type="entry name" value="ATPase domain of HSP90 chaperone/DNA topoisomerase II/histidine kinase"/>
    <property type="match status" value="1"/>
</dbReference>
<gene>
    <name evidence="11" type="ordered locus">Trebr_0124</name>
</gene>
<sequence>MKEHYQKRHSYVTAGITLLFILLAYVLFLIKYRIRTRIPLVFENDVAGNSFLFYVNFYVPLLTASLTLAGAFFNDRWFPRLLFCSAGIFSATLSAYTVPDLFTIKFAICASHVVAYTVFPFPQNIAYPTATLFLFSAALFHPDQLGKGNISLKQFNPTVPEALFFYVLVLLFWGGALYSKRLSKYCDTFRETVAHLHLTETQLAAVNQHLQENAKTRGEQASKRERSRITRDMHDSCGYVFTNIIALSDAAMSTANMDDQYAHRMFQLIRTQAADGLKHTREILHLIRNIQDPVATGIQDIYQLKTIFEEVTGISIDIETGNMEHEYGRAVNSTLRKIIREAFTNSLRHGHATHILIHFQEFEGNLTITVSDNGIGAKQIVKGIGFAGMEERLREIGGTLSFFSPEDGGFRLIISIPLTGAESEFGGAGDTHDD</sequence>
<accession>F4LLA0</accession>
<feature type="transmembrane region" description="Helical" evidence="9">
    <location>
        <begin position="12"/>
        <end position="30"/>
    </location>
</feature>
<dbReference type="Pfam" id="PF02518">
    <property type="entry name" value="HATPase_c"/>
    <property type="match status" value="1"/>
</dbReference>
<evidence type="ECO:0000259" key="10">
    <source>
        <dbReference type="SMART" id="SM00387"/>
    </source>
</evidence>
<evidence type="ECO:0000313" key="12">
    <source>
        <dbReference type="Proteomes" id="UP000006546"/>
    </source>
</evidence>
<keyword evidence="5" id="KW-0547">Nucleotide-binding</keyword>
<dbReference type="STRING" id="906968.Trebr_0124"/>
<evidence type="ECO:0000256" key="7">
    <source>
        <dbReference type="ARBA" id="ARBA00022840"/>
    </source>
</evidence>
<dbReference type="EMBL" id="CP002696">
    <property type="protein sequence ID" value="AEE15578.1"/>
    <property type="molecule type" value="Genomic_DNA"/>
</dbReference>
<dbReference type="GO" id="GO:0046983">
    <property type="term" value="F:protein dimerization activity"/>
    <property type="evidence" value="ECO:0007669"/>
    <property type="project" value="InterPro"/>
</dbReference>